<dbReference type="Gene3D" id="2.170.150.70">
    <property type="match status" value="1"/>
</dbReference>
<evidence type="ECO:0000256" key="1">
    <source>
        <dbReference type="ARBA" id="ARBA00005495"/>
    </source>
</evidence>
<organism evidence="6">
    <name type="scientific">Grosmannia clavigera (strain kw1407 / UAMH 11150)</name>
    <name type="common">Blue stain fungus</name>
    <name type="synonym">Graphiocladiella clavigera</name>
    <dbReference type="NCBI Taxonomy" id="655863"/>
    <lineage>
        <taxon>Eukaryota</taxon>
        <taxon>Fungi</taxon>
        <taxon>Dikarya</taxon>
        <taxon>Ascomycota</taxon>
        <taxon>Pezizomycotina</taxon>
        <taxon>Sordariomycetes</taxon>
        <taxon>Sordariomycetidae</taxon>
        <taxon>Ophiostomatales</taxon>
        <taxon>Ophiostomataceae</taxon>
        <taxon>Leptographium</taxon>
    </lineage>
</organism>
<dbReference type="GO" id="GO:0016846">
    <property type="term" value="F:carbon-sulfur lyase activity"/>
    <property type="evidence" value="ECO:0007669"/>
    <property type="project" value="InterPro"/>
</dbReference>
<dbReference type="GeneID" id="25980706"/>
<reference evidence="5 6" key="1">
    <citation type="journal article" date="2011" name="Proc. Natl. Acad. Sci. U.S.A.">
        <title>Genome and transcriptome analyses of the mountain pine beetle-fungal symbiont Grosmannia clavigera, a lodgepole pine pathogen.</title>
        <authorList>
            <person name="DiGuistini S."/>
            <person name="Wang Y."/>
            <person name="Liao N.Y."/>
            <person name="Taylor G."/>
            <person name="Tanguay P."/>
            <person name="Feau N."/>
            <person name="Henrissat B."/>
            <person name="Chan S.K."/>
            <person name="Hesse-Orce U."/>
            <person name="Alamouti S.M."/>
            <person name="Tsui C.K.M."/>
            <person name="Docking R.T."/>
            <person name="Levasseur A."/>
            <person name="Haridas S."/>
            <person name="Robertson G."/>
            <person name="Birol I."/>
            <person name="Holt R.A."/>
            <person name="Marra M.A."/>
            <person name="Hamelin R.C."/>
            <person name="Hirst M."/>
            <person name="Jones S.J.M."/>
            <person name="Bohlmann J."/>
            <person name="Breuil C."/>
        </authorList>
    </citation>
    <scope>NUCLEOTIDE SEQUENCE [LARGE SCALE GENOMIC DNA]</scope>
    <source>
        <strain evidence="6">kw1407 / UAMH 11150</strain>
    </source>
</reference>
<name>F0XFG7_GROCL</name>
<dbReference type="EMBL" id="GL629765">
    <property type="protein sequence ID" value="EFX03791.1"/>
    <property type="molecule type" value="Genomic_DNA"/>
</dbReference>
<gene>
    <name evidence="5" type="ORF">CMQ_719</name>
</gene>
<dbReference type="STRING" id="655863.F0XFG7"/>
<proteinExistence type="inferred from homology"/>
<dbReference type="PANTHER" id="PTHR28620">
    <property type="entry name" value="CENTROMERE PROTEIN V"/>
    <property type="match status" value="1"/>
</dbReference>
<dbReference type="Pfam" id="PF04828">
    <property type="entry name" value="GFA"/>
    <property type="match status" value="1"/>
</dbReference>
<dbReference type="InterPro" id="IPR052355">
    <property type="entry name" value="CENP-V-like"/>
</dbReference>
<dbReference type="PROSITE" id="PS51891">
    <property type="entry name" value="CENP_V_GFA"/>
    <property type="match status" value="1"/>
</dbReference>
<dbReference type="SUPFAM" id="SSF51316">
    <property type="entry name" value="Mss4-like"/>
    <property type="match status" value="1"/>
</dbReference>
<dbReference type="InterPro" id="IPR006913">
    <property type="entry name" value="CENP-V/GFA"/>
</dbReference>
<keyword evidence="2" id="KW-0479">Metal-binding</keyword>
<evidence type="ECO:0000256" key="3">
    <source>
        <dbReference type="ARBA" id="ARBA00022833"/>
    </source>
</evidence>
<evidence type="ECO:0000313" key="6">
    <source>
        <dbReference type="Proteomes" id="UP000007796"/>
    </source>
</evidence>
<keyword evidence="3" id="KW-0862">Zinc</keyword>
<dbReference type="PANTHER" id="PTHR28620:SF1">
    <property type="entry name" value="CENP-V_GFA DOMAIN-CONTAINING PROTEIN"/>
    <property type="match status" value="1"/>
</dbReference>
<accession>F0XFG7</accession>
<evidence type="ECO:0000256" key="2">
    <source>
        <dbReference type="ARBA" id="ARBA00022723"/>
    </source>
</evidence>
<dbReference type="InterPro" id="IPR011057">
    <property type="entry name" value="Mss4-like_sf"/>
</dbReference>
<sequence>MEERYSVLVRPLADAPECLSSGSSPAVLMPASAAVRTTLKMIPFDGASLPPAYVEPDYIGPEPAGGPVGDEPSKIYHGSCHCGAVRMSLRSKPLETLDPTGKIGHIGGYIWIYPTKDQSAVQGEDNLTHYSFANHVDRKSFCRTCGVHLFNIGVEYTLEEEAALPVVARSETARTGREECRDERNINTRVLHGVDVNKLPVHYLDGNGDMEPQYVNP</sequence>
<dbReference type="Proteomes" id="UP000007796">
    <property type="component" value="Unassembled WGS sequence"/>
</dbReference>
<dbReference type="InParanoid" id="F0XFG7"/>
<evidence type="ECO:0000259" key="4">
    <source>
        <dbReference type="PROSITE" id="PS51891"/>
    </source>
</evidence>
<dbReference type="OrthoDB" id="2993351at2759"/>
<protein>
    <submittedName>
        <fullName evidence="5">Glutathione-dependent formaldehyde-activating gfa</fullName>
    </submittedName>
</protein>
<dbReference type="AlphaFoldDB" id="F0XFG7"/>
<dbReference type="HOGENOM" id="CLU_055491_7_0_1"/>
<dbReference type="eggNOG" id="KOG4192">
    <property type="taxonomic scope" value="Eukaryota"/>
</dbReference>
<evidence type="ECO:0000313" key="5">
    <source>
        <dbReference type="EMBL" id="EFX03791.1"/>
    </source>
</evidence>
<keyword evidence="6" id="KW-1185">Reference proteome</keyword>
<feature type="domain" description="CENP-V/GFA" evidence="4">
    <location>
        <begin position="76"/>
        <end position="182"/>
    </location>
</feature>
<dbReference type="GO" id="GO:0046872">
    <property type="term" value="F:metal ion binding"/>
    <property type="evidence" value="ECO:0007669"/>
    <property type="project" value="UniProtKB-KW"/>
</dbReference>
<dbReference type="RefSeq" id="XP_014173273.1">
    <property type="nucleotide sequence ID" value="XM_014317798.1"/>
</dbReference>
<comment type="similarity">
    <text evidence="1">Belongs to the Gfa family.</text>
</comment>